<dbReference type="SUPFAM" id="SSF74853">
    <property type="entry name" value="Lamin A/C globular tail domain"/>
    <property type="match status" value="1"/>
</dbReference>
<name>A0A523QI85_UNCAE</name>
<gene>
    <name evidence="3" type="ORF">E3J95_04790</name>
</gene>
<evidence type="ECO:0000259" key="2">
    <source>
        <dbReference type="PROSITE" id="PS51841"/>
    </source>
</evidence>
<dbReference type="Gene3D" id="2.60.40.1260">
    <property type="entry name" value="Lamin Tail domain"/>
    <property type="match status" value="1"/>
</dbReference>
<dbReference type="InterPro" id="IPR001322">
    <property type="entry name" value="Lamin_tail_dom"/>
</dbReference>
<dbReference type="EMBL" id="SOKU01000236">
    <property type="protein sequence ID" value="TES85277.1"/>
    <property type="molecule type" value="Genomic_DNA"/>
</dbReference>
<feature type="domain" description="LTD" evidence="2">
    <location>
        <begin position="54"/>
        <end position="157"/>
    </location>
</feature>
<evidence type="ECO:0000256" key="1">
    <source>
        <dbReference type="SAM" id="Phobius"/>
    </source>
</evidence>
<dbReference type="InterPro" id="IPR036415">
    <property type="entry name" value="Lamin_tail_dom_sf"/>
</dbReference>
<evidence type="ECO:0000313" key="3">
    <source>
        <dbReference type="EMBL" id="TES85277.1"/>
    </source>
</evidence>
<dbReference type="Proteomes" id="UP000320781">
    <property type="component" value="Unassembled WGS sequence"/>
</dbReference>
<keyword evidence="1" id="KW-1133">Transmembrane helix</keyword>
<evidence type="ECO:0000313" key="4">
    <source>
        <dbReference type="Proteomes" id="UP000320781"/>
    </source>
</evidence>
<comment type="caution">
    <text evidence="3">The sequence shown here is derived from an EMBL/GenBank/DDBJ whole genome shotgun (WGS) entry which is preliminary data.</text>
</comment>
<accession>A0A523QI85</accession>
<keyword evidence="1" id="KW-0472">Membrane</keyword>
<organism evidence="3 4">
    <name type="scientific">Aerophobetes bacterium</name>
    <dbReference type="NCBI Taxonomy" id="2030807"/>
    <lineage>
        <taxon>Bacteria</taxon>
        <taxon>Candidatus Aerophobota</taxon>
    </lineage>
</organism>
<dbReference type="AlphaFoldDB" id="A0A523QI85"/>
<protein>
    <submittedName>
        <fullName evidence="3">Lamin tail domain-containing protein</fullName>
    </submittedName>
</protein>
<keyword evidence="1" id="KW-0812">Transmembrane</keyword>
<reference evidence="3 4" key="1">
    <citation type="submission" date="2019-03" db="EMBL/GenBank/DDBJ databases">
        <title>Metabolic potential of uncultured bacteria and archaea associated with petroleum seepage in deep-sea sediments.</title>
        <authorList>
            <person name="Dong X."/>
            <person name="Hubert C."/>
        </authorList>
    </citation>
    <scope>NUCLEOTIDE SEQUENCE [LARGE SCALE GENOMIC DNA]</scope>
    <source>
        <strain evidence="3">E44_bin92</strain>
    </source>
</reference>
<proteinExistence type="predicted"/>
<dbReference type="Pfam" id="PF00932">
    <property type="entry name" value="LTD"/>
    <property type="match status" value="1"/>
</dbReference>
<feature type="transmembrane region" description="Helical" evidence="1">
    <location>
        <begin position="40"/>
        <end position="65"/>
    </location>
</feature>
<sequence>MKERPFVSISENHNVPIKAPGKIILSTIEFGILDGKLRRLLSGLVVLLVQYIVFTGTLLAGNMVINEFDLNPAGRDSGSEWVVLYNPSEVELDISSWALETTHGKTVTVRIPQGTIMPPRGYWTYIHFRQWLDNEDELIILRDAEGVEVDRTLVARDRDNDNRYWTRYPDGLDTNSDSDWRFRERVLSKGVSFIFWPEEPSVNQMIAFDVSSSFYNLPTYLLLDNKPLLPHMIFTLSNNNVIGDVL</sequence>
<dbReference type="PROSITE" id="PS51841">
    <property type="entry name" value="LTD"/>
    <property type="match status" value="1"/>
</dbReference>